<dbReference type="Proteomes" id="UP000252345">
    <property type="component" value="Unassembled WGS sequence"/>
</dbReference>
<dbReference type="InterPro" id="IPR023485">
    <property type="entry name" value="Ptyr_pPase"/>
</dbReference>
<feature type="active site" description="Nucleophile" evidence="4">
    <location>
        <position position="13"/>
    </location>
</feature>
<keyword evidence="7" id="KW-1185">Reference proteome</keyword>
<accession>A0A366KDQ1</accession>
<evidence type="ECO:0000256" key="2">
    <source>
        <dbReference type="ARBA" id="ARBA00022801"/>
    </source>
</evidence>
<evidence type="ECO:0000256" key="3">
    <source>
        <dbReference type="ARBA" id="ARBA00022912"/>
    </source>
</evidence>
<comment type="similarity">
    <text evidence="1">Belongs to the low molecular weight phosphotyrosine protein phosphatase family.</text>
</comment>
<dbReference type="RefSeq" id="WP_113853101.1">
    <property type="nucleotide sequence ID" value="NZ_PDCH01000003.1"/>
</dbReference>
<protein>
    <submittedName>
        <fullName evidence="6">Low molecular weight phosphatase family protein</fullName>
    </submittedName>
</protein>
<evidence type="ECO:0000313" key="6">
    <source>
        <dbReference type="EMBL" id="RBP99699.1"/>
    </source>
</evidence>
<evidence type="ECO:0000259" key="5">
    <source>
        <dbReference type="SMART" id="SM00226"/>
    </source>
</evidence>
<dbReference type="PANTHER" id="PTHR11717">
    <property type="entry name" value="LOW MOLECULAR WEIGHT PROTEIN TYROSINE PHOSPHATASE"/>
    <property type="match status" value="1"/>
</dbReference>
<organism evidence="6 7">
    <name type="scientific">Bifidobacterium xylocopae</name>
    <dbReference type="NCBI Taxonomy" id="2493119"/>
    <lineage>
        <taxon>Bacteria</taxon>
        <taxon>Bacillati</taxon>
        <taxon>Actinomycetota</taxon>
        <taxon>Actinomycetes</taxon>
        <taxon>Bifidobacteriales</taxon>
        <taxon>Bifidobacteriaceae</taxon>
        <taxon>Bifidobacterium</taxon>
    </lineage>
</organism>
<evidence type="ECO:0000256" key="4">
    <source>
        <dbReference type="PIRSR" id="PIRSR617867-1"/>
    </source>
</evidence>
<dbReference type="GO" id="GO:0004725">
    <property type="term" value="F:protein tyrosine phosphatase activity"/>
    <property type="evidence" value="ECO:0007669"/>
    <property type="project" value="InterPro"/>
</dbReference>
<dbReference type="OrthoDB" id="9784339at2"/>
<gene>
    <name evidence="6" type="ORF">CRD59_02955</name>
</gene>
<dbReference type="SUPFAM" id="SSF52788">
    <property type="entry name" value="Phosphotyrosine protein phosphatases I"/>
    <property type="match status" value="1"/>
</dbReference>
<evidence type="ECO:0000256" key="1">
    <source>
        <dbReference type="ARBA" id="ARBA00011063"/>
    </source>
</evidence>
<dbReference type="PRINTS" id="PR00719">
    <property type="entry name" value="LMWPTPASE"/>
</dbReference>
<comment type="caution">
    <text evidence="6">The sequence shown here is derived from an EMBL/GenBank/DDBJ whole genome shotgun (WGS) entry which is preliminary data.</text>
</comment>
<dbReference type="AlphaFoldDB" id="A0A366KDQ1"/>
<name>A0A366KDQ1_9BIFI</name>
<feature type="domain" description="Phosphotyrosine protein phosphatase I" evidence="5">
    <location>
        <begin position="1"/>
        <end position="180"/>
    </location>
</feature>
<dbReference type="InterPro" id="IPR036196">
    <property type="entry name" value="Ptyr_pPase_sf"/>
</dbReference>
<dbReference type="InterPro" id="IPR050438">
    <property type="entry name" value="LMW_PTPase"/>
</dbReference>
<evidence type="ECO:0000313" key="7">
    <source>
        <dbReference type="Proteomes" id="UP000252345"/>
    </source>
</evidence>
<keyword evidence="2" id="KW-0378">Hydrolase</keyword>
<dbReference type="InterPro" id="IPR017867">
    <property type="entry name" value="Tyr_phospatase_low_mol_wt"/>
</dbReference>
<dbReference type="EMBL" id="PDCH01000003">
    <property type="protein sequence ID" value="RBP99699.1"/>
    <property type="molecule type" value="Genomic_DNA"/>
</dbReference>
<proteinExistence type="inferred from homology"/>
<dbReference type="SMART" id="SM00226">
    <property type="entry name" value="LMWPc"/>
    <property type="match status" value="1"/>
</dbReference>
<reference evidence="6 7" key="1">
    <citation type="submission" date="2017-10" db="EMBL/GenBank/DDBJ databases">
        <title>Bifidobacterium xylocopum sp. nov. and Bifidobacterium aemilianum sp. nov., from the carpenter bee (Xylocopa violacea) digestive tract.</title>
        <authorList>
            <person name="Alberoni D."/>
            <person name="Baffoni L."/>
            <person name="Di Gioia D."/>
            <person name="Gaggia F."/>
            <person name="Biavati B."/>
        </authorList>
    </citation>
    <scope>NUCLEOTIDE SEQUENCE [LARGE SCALE GENOMIC DNA]</scope>
    <source>
        <strain evidence="6 7">XV2</strain>
    </source>
</reference>
<dbReference type="Pfam" id="PF01451">
    <property type="entry name" value="LMWPc"/>
    <property type="match status" value="1"/>
</dbReference>
<dbReference type="PANTHER" id="PTHR11717:SF31">
    <property type="entry name" value="LOW MOLECULAR WEIGHT PROTEIN-TYROSINE-PHOSPHATASE ETP-RELATED"/>
    <property type="match status" value="1"/>
</dbReference>
<feature type="active site" description="Nucleophile" evidence="4">
    <location>
        <position position="7"/>
    </location>
</feature>
<dbReference type="Gene3D" id="3.40.50.2300">
    <property type="match status" value="1"/>
</dbReference>
<sequence>MLIMFVCTGNICRSPMGELLLAHYLAGTTVRVTSAGTRGLPQHPMDPSSAKLMSSVGIDSSRFRSKRLTADMVQSADLILCFEERQRKDIVSLDPSAVQYTFLLTEFAKLCEYCGQHRMVVGLTIQQRLYSVIVSAPAIRPLLPKVADIADIEDPHGKDFGEFRRTAEQMNQALRMVLTCMRKHYYDEFANKAAKIS</sequence>
<keyword evidence="3" id="KW-0904">Protein phosphatase</keyword>